<dbReference type="EMBL" id="ATMH01010472">
    <property type="protein sequence ID" value="EPY17455.1"/>
    <property type="molecule type" value="Genomic_DNA"/>
</dbReference>
<evidence type="ECO:0000256" key="2">
    <source>
        <dbReference type="ARBA" id="ARBA00022840"/>
    </source>
</evidence>
<accession>S9V3L7</accession>
<dbReference type="Pfam" id="PF00005">
    <property type="entry name" value="ABC_tran"/>
    <property type="match status" value="1"/>
</dbReference>
<dbReference type="AlphaFoldDB" id="S9V3L7"/>
<evidence type="ECO:0000256" key="1">
    <source>
        <dbReference type="ARBA" id="ARBA00022741"/>
    </source>
</evidence>
<dbReference type="InterPro" id="IPR003439">
    <property type="entry name" value="ABC_transporter-like_ATP-bd"/>
</dbReference>
<keyword evidence="2" id="KW-0067">ATP-binding</keyword>
<proteinExistence type="predicted"/>
<organism evidence="4 5">
    <name type="scientific">Strigomonas culicis</name>
    <dbReference type="NCBI Taxonomy" id="28005"/>
    <lineage>
        <taxon>Eukaryota</taxon>
        <taxon>Discoba</taxon>
        <taxon>Euglenozoa</taxon>
        <taxon>Kinetoplastea</taxon>
        <taxon>Metakinetoplastina</taxon>
        <taxon>Trypanosomatida</taxon>
        <taxon>Trypanosomatidae</taxon>
        <taxon>Strigomonadinae</taxon>
        <taxon>Strigomonas</taxon>
    </lineage>
</organism>
<evidence type="ECO:0000313" key="5">
    <source>
        <dbReference type="Proteomes" id="UP000015354"/>
    </source>
</evidence>
<reference evidence="4 5" key="1">
    <citation type="journal article" date="2013" name="PLoS ONE">
        <title>Predicting the Proteins of Angomonas deanei, Strigomonas culicis and Their Respective Endosymbionts Reveals New Aspects of the Trypanosomatidae Family.</title>
        <authorList>
            <person name="Motta M.C."/>
            <person name="Martins A.C."/>
            <person name="de Souza S.S."/>
            <person name="Catta-Preta C.M."/>
            <person name="Silva R."/>
            <person name="Klein C.C."/>
            <person name="de Almeida L.G."/>
            <person name="de Lima Cunha O."/>
            <person name="Ciapina L.P."/>
            <person name="Brocchi M."/>
            <person name="Colabardini A.C."/>
            <person name="de Araujo Lima B."/>
            <person name="Machado C.R."/>
            <person name="de Almeida Soares C.M."/>
            <person name="Probst C.M."/>
            <person name="de Menezes C.B."/>
            <person name="Thompson C.E."/>
            <person name="Bartholomeu D.C."/>
            <person name="Gradia D.F."/>
            <person name="Pavoni D.P."/>
            <person name="Grisard E.C."/>
            <person name="Fantinatti-Garboggini F."/>
            <person name="Marchini F.K."/>
            <person name="Rodrigues-Luiz G.F."/>
            <person name="Wagner G."/>
            <person name="Goldman G.H."/>
            <person name="Fietto J.L."/>
            <person name="Elias M.C."/>
            <person name="Goldman M.H."/>
            <person name="Sagot M.F."/>
            <person name="Pereira M."/>
            <person name="Stoco P.H."/>
            <person name="de Mendonca-Neto R.P."/>
            <person name="Teixeira S.M."/>
            <person name="Maciel T.E."/>
            <person name="de Oliveira Mendes T.A."/>
            <person name="Urmenyi T.P."/>
            <person name="de Souza W."/>
            <person name="Schenkman S."/>
            <person name="de Vasconcelos A.T."/>
        </authorList>
    </citation>
    <scope>NUCLEOTIDE SEQUENCE [LARGE SCALE GENOMIC DNA]</scope>
</reference>
<dbReference type="CDD" id="cd00267">
    <property type="entry name" value="ABC_ATPase"/>
    <property type="match status" value="2"/>
</dbReference>
<protein>
    <submittedName>
        <fullName evidence="4">CCR4-NOT complex subunit CAF16</fullName>
    </submittedName>
</protein>
<evidence type="ECO:0000259" key="3">
    <source>
        <dbReference type="PROSITE" id="PS50893"/>
    </source>
</evidence>
<gene>
    <name evidence="4" type="ORF">STCU_10610</name>
</gene>
<dbReference type="PANTHER" id="PTHR43158:SF2">
    <property type="entry name" value="SKFA PEPTIDE EXPORT ATP-BINDING PROTEIN SKFE"/>
    <property type="match status" value="1"/>
</dbReference>
<dbReference type="SMART" id="SM00382">
    <property type="entry name" value="AAA"/>
    <property type="match status" value="1"/>
</dbReference>
<dbReference type="InterPro" id="IPR027417">
    <property type="entry name" value="P-loop_NTPase"/>
</dbReference>
<dbReference type="OrthoDB" id="6512918at2759"/>
<keyword evidence="1" id="KW-0547">Nucleotide-binding</keyword>
<keyword evidence="5" id="KW-1185">Reference proteome</keyword>
<sequence length="512" mass="57238">MADHVTLIGTPWPPEAFFANTVDRICEPAPDAAKKQRVAAALHLRLSRAVDQMSAGEKRRVQILHGFLHDASVFLLDECSTDIDVAERQTVLEMVKAQTETCRAAGAVPEAEGLPGCCLYATHILDKIGGWATHVLLMREGEVVAYKPVSEIDEPLEVFAHRFMVEQKVGTATVAGGGDVRADPADEAEVDAVGVFNEANVLKYHFDDLQRYHAQQQQQGWPARSYHYKWIDGQRNYWNGPELAAALVPANRREAAAAPPPAMAFESVIRAQKHFVYKSIFNGLEFAIPQGERVLLCGCNGCGKSTLLNMLGGKLFFNNRGGHLLLYDRYPCFDDMTVTHQSVSFGGDWWAAAPPGEMYVRQIVALRTPRAHYLRELLQVDLDWDVREISSGEQKRVQLLLYLLEDRPIVLLDEATADLDVHQRHGLLFFLMEESLFRGVTVVYATHIFGGLRGWASTMLVFDRTTAGVHAHWRKPPPGEARGDEPYLTADGELSLDYVTEELTRLKEREAF</sequence>
<dbReference type="PANTHER" id="PTHR43158">
    <property type="entry name" value="SKFA PEPTIDE EXPORT ATP-BINDING PROTEIN SKFE"/>
    <property type="match status" value="1"/>
</dbReference>
<dbReference type="GO" id="GO:0005524">
    <property type="term" value="F:ATP binding"/>
    <property type="evidence" value="ECO:0007669"/>
    <property type="project" value="UniProtKB-KW"/>
</dbReference>
<evidence type="ECO:0000313" key="4">
    <source>
        <dbReference type="EMBL" id="EPY17455.1"/>
    </source>
</evidence>
<dbReference type="PROSITE" id="PS00211">
    <property type="entry name" value="ABC_TRANSPORTER_1"/>
    <property type="match status" value="1"/>
</dbReference>
<dbReference type="PROSITE" id="PS50893">
    <property type="entry name" value="ABC_TRANSPORTER_2"/>
    <property type="match status" value="1"/>
</dbReference>
<dbReference type="Gene3D" id="3.40.50.300">
    <property type="entry name" value="P-loop containing nucleotide triphosphate hydrolases"/>
    <property type="match status" value="2"/>
</dbReference>
<dbReference type="Proteomes" id="UP000015354">
    <property type="component" value="Unassembled WGS sequence"/>
</dbReference>
<dbReference type="GO" id="GO:0016887">
    <property type="term" value="F:ATP hydrolysis activity"/>
    <property type="evidence" value="ECO:0007669"/>
    <property type="project" value="InterPro"/>
</dbReference>
<dbReference type="InterPro" id="IPR003593">
    <property type="entry name" value="AAA+_ATPase"/>
</dbReference>
<dbReference type="SUPFAM" id="SSF52540">
    <property type="entry name" value="P-loop containing nucleoside triphosphate hydrolases"/>
    <property type="match status" value="2"/>
</dbReference>
<feature type="domain" description="ABC transporter" evidence="3">
    <location>
        <begin position="263"/>
        <end position="489"/>
    </location>
</feature>
<dbReference type="InterPro" id="IPR017871">
    <property type="entry name" value="ABC_transporter-like_CS"/>
</dbReference>
<name>S9V3L7_9TRYP</name>
<comment type="caution">
    <text evidence="4">The sequence shown here is derived from an EMBL/GenBank/DDBJ whole genome shotgun (WGS) entry which is preliminary data.</text>
</comment>